<accession>A0A420WMG6</accession>
<feature type="domain" description="DUF547" evidence="2">
    <location>
        <begin position="96"/>
        <end position="204"/>
    </location>
</feature>
<reference evidence="3 4" key="1">
    <citation type="submission" date="2018-10" db="EMBL/GenBank/DDBJ databases">
        <title>Genomic Encyclopedia of Type Strains, Phase IV (KMG-IV): sequencing the most valuable type-strain genomes for metagenomic binning, comparative biology and taxonomic classification.</title>
        <authorList>
            <person name="Goeker M."/>
        </authorList>
    </citation>
    <scope>NUCLEOTIDE SEQUENCE [LARGE SCALE GENOMIC DNA]</scope>
    <source>
        <strain evidence="3 4">DSM 22008</strain>
    </source>
</reference>
<comment type="caution">
    <text evidence="3">The sequence shown here is derived from an EMBL/GenBank/DDBJ whole genome shotgun (WGS) entry which is preliminary data.</text>
</comment>
<evidence type="ECO:0000256" key="1">
    <source>
        <dbReference type="SAM" id="SignalP"/>
    </source>
</evidence>
<dbReference type="OrthoDB" id="526867at2"/>
<dbReference type="PANTHER" id="PTHR46361:SF3">
    <property type="entry name" value="ELECTRON CARRIER_ PROTEIN DISULFIDE OXIDOREDUCTASE"/>
    <property type="match status" value="1"/>
</dbReference>
<sequence>MYIRHIQASLFTLATCFIAGGTLPSVANAAEAQMQVDMMTESKAAKQTLNAPYDAFLAEYVVEQGGINLVAYDRVTSEDKAALVAYINTLSELDISGFSEAETLAYWFNLYNAKTIEVILDEYPIKSILKIGFRGPWKRKILKVRGEKLSLDNIEHDIVRATYKEPRVHFAFNCASIGCPNLKTSAWEAESLEADLTQAAIDYISSPRGVTITQDGKLVGSSLFKWYSKDFGQSDTDVLRYLSQFASGSLKDQMQTAKDFDDFDYDWNLNIAD</sequence>
<evidence type="ECO:0000313" key="3">
    <source>
        <dbReference type="EMBL" id="RKQ72214.1"/>
    </source>
</evidence>
<proteinExistence type="predicted"/>
<name>A0A420WMG6_9PROT</name>
<dbReference type="Pfam" id="PF04784">
    <property type="entry name" value="DUF547"/>
    <property type="match status" value="1"/>
</dbReference>
<evidence type="ECO:0000259" key="2">
    <source>
        <dbReference type="Pfam" id="PF04784"/>
    </source>
</evidence>
<organism evidence="3 4">
    <name type="scientific">Litorimonas taeanensis</name>
    <dbReference type="NCBI Taxonomy" id="568099"/>
    <lineage>
        <taxon>Bacteria</taxon>
        <taxon>Pseudomonadati</taxon>
        <taxon>Pseudomonadota</taxon>
        <taxon>Alphaproteobacteria</taxon>
        <taxon>Maricaulales</taxon>
        <taxon>Robiginitomaculaceae</taxon>
    </lineage>
</organism>
<gene>
    <name evidence="3" type="ORF">DES40_1553</name>
</gene>
<dbReference type="EMBL" id="RBII01000001">
    <property type="protein sequence ID" value="RKQ72214.1"/>
    <property type="molecule type" value="Genomic_DNA"/>
</dbReference>
<feature type="signal peptide" evidence="1">
    <location>
        <begin position="1"/>
        <end position="29"/>
    </location>
</feature>
<keyword evidence="4" id="KW-1185">Reference proteome</keyword>
<evidence type="ECO:0000313" key="4">
    <source>
        <dbReference type="Proteomes" id="UP000282211"/>
    </source>
</evidence>
<dbReference type="RefSeq" id="WP_121100225.1">
    <property type="nucleotide sequence ID" value="NZ_RBII01000001.1"/>
</dbReference>
<dbReference type="InParanoid" id="A0A420WMG6"/>
<dbReference type="AlphaFoldDB" id="A0A420WMG6"/>
<keyword evidence="1" id="KW-0732">Signal</keyword>
<dbReference type="PANTHER" id="PTHR46361">
    <property type="entry name" value="ELECTRON CARRIER/ PROTEIN DISULFIDE OXIDOREDUCTASE"/>
    <property type="match status" value="1"/>
</dbReference>
<dbReference type="InterPro" id="IPR006869">
    <property type="entry name" value="DUF547"/>
</dbReference>
<feature type="chain" id="PRO_5018989432" evidence="1">
    <location>
        <begin position="30"/>
        <end position="273"/>
    </location>
</feature>
<protein>
    <submittedName>
        <fullName evidence="3">Uncharacterized protein DUF547</fullName>
    </submittedName>
</protein>
<dbReference type="Proteomes" id="UP000282211">
    <property type="component" value="Unassembled WGS sequence"/>
</dbReference>